<dbReference type="PANTHER" id="PTHR45033:SF2">
    <property type="entry name" value="ZINC-TYPE ALCOHOL DEHYDROGENASE-LIKE PROTEIN C1773.06C"/>
    <property type="match status" value="1"/>
</dbReference>
<dbReference type="AlphaFoldDB" id="A0A7K1SIH2"/>
<dbReference type="SMART" id="SM00829">
    <property type="entry name" value="PKS_ER"/>
    <property type="match status" value="1"/>
</dbReference>
<gene>
    <name evidence="2" type="ORF">GO755_25985</name>
</gene>
<keyword evidence="3" id="KW-1185">Reference proteome</keyword>
<reference evidence="2 3" key="1">
    <citation type="submission" date="2019-12" db="EMBL/GenBank/DDBJ databases">
        <title>Spirosoma sp. HMF4905 genome sequencing and assembly.</title>
        <authorList>
            <person name="Kang H."/>
            <person name="Cha I."/>
            <person name="Kim H."/>
            <person name="Joh K."/>
        </authorList>
    </citation>
    <scope>NUCLEOTIDE SEQUENCE [LARGE SCALE GENOMIC DNA]</scope>
    <source>
        <strain evidence="2 3">HMF4905</strain>
    </source>
</reference>
<dbReference type="InterPro" id="IPR052711">
    <property type="entry name" value="Zinc_ADH-like"/>
</dbReference>
<dbReference type="PANTHER" id="PTHR45033">
    <property type="match status" value="1"/>
</dbReference>
<sequence>MRLLFTINSGIEIGVVEGCSGKSSIKIMKTVELSAFGIEHLHVVERAEPTLKEQDVLVQIEAVSLNYLDLALIKGVYKPDLAFPAIPTSDGSGTVLQVGNAVTRWKPGDRVTVHFKQDWLSGPTTAETEARRVGVTLPGVLAQRVVLPEHGLVRTPDSLTAEEASTLPIAGLTAWSGLLDEGNLQIGQTLLVQGTGGVSLAALQLAKASGARVIATTSSDEKAQKLRTLGADHVINYRQTPNWEQSVLELTAGKGADITLDVAGTETFTKSMQAVKQNGFVGIVGFLSGTEAPMNLYIPVLKSLTLRGLSVGSRQAFEQYLQALTVMQIKPVIDRVFPIEQVQDAFRYFESGQHFGKVVIRL</sequence>
<dbReference type="InterPro" id="IPR020843">
    <property type="entry name" value="ER"/>
</dbReference>
<dbReference type="Pfam" id="PF08240">
    <property type="entry name" value="ADH_N"/>
    <property type="match status" value="1"/>
</dbReference>
<dbReference type="SUPFAM" id="SSF51735">
    <property type="entry name" value="NAD(P)-binding Rossmann-fold domains"/>
    <property type="match status" value="1"/>
</dbReference>
<dbReference type="SUPFAM" id="SSF50129">
    <property type="entry name" value="GroES-like"/>
    <property type="match status" value="1"/>
</dbReference>
<dbReference type="Pfam" id="PF00107">
    <property type="entry name" value="ADH_zinc_N"/>
    <property type="match status" value="1"/>
</dbReference>
<organism evidence="2 3">
    <name type="scientific">Spirosoma arboris</name>
    <dbReference type="NCBI Taxonomy" id="2682092"/>
    <lineage>
        <taxon>Bacteria</taxon>
        <taxon>Pseudomonadati</taxon>
        <taxon>Bacteroidota</taxon>
        <taxon>Cytophagia</taxon>
        <taxon>Cytophagales</taxon>
        <taxon>Cytophagaceae</taxon>
        <taxon>Spirosoma</taxon>
    </lineage>
</organism>
<dbReference type="InterPro" id="IPR013154">
    <property type="entry name" value="ADH-like_N"/>
</dbReference>
<dbReference type="CDD" id="cd08276">
    <property type="entry name" value="MDR7"/>
    <property type="match status" value="1"/>
</dbReference>
<protein>
    <submittedName>
        <fullName evidence="2">Zinc-binding dehydrogenase</fullName>
    </submittedName>
</protein>
<dbReference type="EMBL" id="WPIN01000011">
    <property type="protein sequence ID" value="MVM33514.1"/>
    <property type="molecule type" value="Genomic_DNA"/>
</dbReference>
<proteinExistence type="predicted"/>
<dbReference type="InterPro" id="IPR011032">
    <property type="entry name" value="GroES-like_sf"/>
</dbReference>
<feature type="domain" description="Enoyl reductase (ER)" evidence="1">
    <location>
        <begin position="37"/>
        <end position="360"/>
    </location>
</feature>
<name>A0A7K1SIH2_9BACT</name>
<dbReference type="Proteomes" id="UP000436006">
    <property type="component" value="Unassembled WGS sequence"/>
</dbReference>
<accession>A0A7K1SIH2</accession>
<evidence type="ECO:0000259" key="1">
    <source>
        <dbReference type="SMART" id="SM00829"/>
    </source>
</evidence>
<dbReference type="Gene3D" id="3.40.50.720">
    <property type="entry name" value="NAD(P)-binding Rossmann-like Domain"/>
    <property type="match status" value="1"/>
</dbReference>
<dbReference type="InterPro" id="IPR036291">
    <property type="entry name" value="NAD(P)-bd_dom_sf"/>
</dbReference>
<dbReference type="InterPro" id="IPR013149">
    <property type="entry name" value="ADH-like_C"/>
</dbReference>
<evidence type="ECO:0000313" key="2">
    <source>
        <dbReference type="EMBL" id="MVM33514.1"/>
    </source>
</evidence>
<dbReference type="GO" id="GO:0016491">
    <property type="term" value="F:oxidoreductase activity"/>
    <property type="evidence" value="ECO:0007669"/>
    <property type="project" value="InterPro"/>
</dbReference>
<dbReference type="Gene3D" id="3.90.180.10">
    <property type="entry name" value="Medium-chain alcohol dehydrogenases, catalytic domain"/>
    <property type="match status" value="1"/>
</dbReference>
<comment type="caution">
    <text evidence="2">The sequence shown here is derived from an EMBL/GenBank/DDBJ whole genome shotgun (WGS) entry which is preliminary data.</text>
</comment>
<evidence type="ECO:0000313" key="3">
    <source>
        <dbReference type="Proteomes" id="UP000436006"/>
    </source>
</evidence>